<dbReference type="OrthoDB" id="1914633at2759"/>
<protein>
    <submittedName>
        <fullName evidence="2">Uncharacterized protein</fullName>
    </submittedName>
</protein>
<evidence type="ECO:0000256" key="1">
    <source>
        <dbReference type="SAM" id="Phobius"/>
    </source>
</evidence>
<keyword evidence="1" id="KW-0472">Membrane</keyword>
<evidence type="ECO:0000313" key="3">
    <source>
        <dbReference type="Proteomes" id="UP000813462"/>
    </source>
</evidence>
<reference evidence="2" key="1">
    <citation type="journal article" date="2021" name="Front. Plant Sci.">
        <title>Chromosome-Scale Genome Assembly for Chinese Sour Jujube and Insights Into Its Genome Evolution and Domestication Signature.</title>
        <authorList>
            <person name="Shen L.-Y."/>
            <person name="Luo H."/>
            <person name="Wang X.-L."/>
            <person name="Wang X.-M."/>
            <person name="Qiu X.-J."/>
            <person name="Liu H."/>
            <person name="Zhou S.-S."/>
            <person name="Jia K.-H."/>
            <person name="Nie S."/>
            <person name="Bao Y.-T."/>
            <person name="Zhang R.-G."/>
            <person name="Yun Q.-Z."/>
            <person name="Chai Y.-H."/>
            <person name="Lu J.-Y."/>
            <person name="Li Y."/>
            <person name="Zhao S.-W."/>
            <person name="Mao J.-F."/>
            <person name="Jia S.-G."/>
            <person name="Mao Y.-M."/>
        </authorList>
    </citation>
    <scope>NUCLEOTIDE SEQUENCE</scope>
    <source>
        <strain evidence="2">AT0</strain>
        <tissue evidence="2">Leaf</tissue>
    </source>
</reference>
<dbReference type="Proteomes" id="UP000813462">
    <property type="component" value="Unassembled WGS sequence"/>
</dbReference>
<keyword evidence="1" id="KW-1133">Transmembrane helix</keyword>
<keyword evidence="1" id="KW-0812">Transmembrane</keyword>
<organism evidence="2 3">
    <name type="scientific">Ziziphus jujuba var. spinosa</name>
    <dbReference type="NCBI Taxonomy" id="714518"/>
    <lineage>
        <taxon>Eukaryota</taxon>
        <taxon>Viridiplantae</taxon>
        <taxon>Streptophyta</taxon>
        <taxon>Embryophyta</taxon>
        <taxon>Tracheophyta</taxon>
        <taxon>Spermatophyta</taxon>
        <taxon>Magnoliopsida</taxon>
        <taxon>eudicotyledons</taxon>
        <taxon>Gunneridae</taxon>
        <taxon>Pentapetalae</taxon>
        <taxon>rosids</taxon>
        <taxon>fabids</taxon>
        <taxon>Rosales</taxon>
        <taxon>Rhamnaceae</taxon>
        <taxon>Paliureae</taxon>
        <taxon>Ziziphus</taxon>
    </lineage>
</organism>
<comment type="caution">
    <text evidence="2">The sequence shown here is derived from an EMBL/GenBank/DDBJ whole genome shotgun (WGS) entry which is preliminary data.</text>
</comment>
<dbReference type="AlphaFoldDB" id="A0A978UP69"/>
<dbReference type="PANTHER" id="PTHR33264">
    <property type="entry name" value="EXPRESSED PROTEIN"/>
    <property type="match status" value="1"/>
</dbReference>
<accession>A0A978UP69</accession>
<name>A0A978UP69_ZIZJJ</name>
<evidence type="ECO:0000313" key="2">
    <source>
        <dbReference type="EMBL" id="KAH7516621.1"/>
    </source>
</evidence>
<dbReference type="EMBL" id="JAEACU010000010">
    <property type="protein sequence ID" value="KAH7516621.1"/>
    <property type="molecule type" value="Genomic_DNA"/>
</dbReference>
<proteinExistence type="predicted"/>
<feature type="transmembrane region" description="Helical" evidence="1">
    <location>
        <begin position="12"/>
        <end position="33"/>
    </location>
</feature>
<gene>
    <name evidence="2" type="ORF">FEM48_Zijuj10G0154400</name>
</gene>
<sequence>MEDLTMLGADCVVISCCCQCLILQILVIVFLQFPYKLVRKTKNYTMKKLHRHQGRKKQEKNISENNKEMDGFKSEFVGGVIGGSIRKRIEGEEHYCGCCMEEVEKVLEELSLKGEFAFGSFWGRGESGLIFPTPLDKHEFDYDNFVQCNLIEMLDSFNCS</sequence>
<dbReference type="PANTHER" id="PTHR33264:SF27">
    <property type="entry name" value="TRANSMEMBRANE PROTEIN"/>
    <property type="match status" value="1"/>
</dbReference>